<feature type="region of interest" description="Disordered" evidence="1">
    <location>
        <begin position="141"/>
        <end position="184"/>
    </location>
</feature>
<proteinExistence type="predicted"/>
<dbReference type="AlphaFoldDB" id="A0ABD3GC89"/>
<protein>
    <submittedName>
        <fullName evidence="2">Uncharacterized protein</fullName>
    </submittedName>
</protein>
<gene>
    <name evidence="2" type="ORF">R1sor_026718</name>
</gene>
<evidence type="ECO:0000313" key="2">
    <source>
        <dbReference type="EMBL" id="KAL3676770.1"/>
    </source>
</evidence>
<name>A0ABD3GC89_9MARC</name>
<comment type="caution">
    <text evidence="2">The sequence shown here is derived from an EMBL/GenBank/DDBJ whole genome shotgun (WGS) entry which is preliminary data.</text>
</comment>
<dbReference type="EMBL" id="JBJQOH010000008">
    <property type="protein sequence ID" value="KAL3676770.1"/>
    <property type="molecule type" value="Genomic_DNA"/>
</dbReference>
<organism evidence="2 3">
    <name type="scientific">Riccia sorocarpa</name>
    <dbReference type="NCBI Taxonomy" id="122646"/>
    <lineage>
        <taxon>Eukaryota</taxon>
        <taxon>Viridiplantae</taxon>
        <taxon>Streptophyta</taxon>
        <taxon>Embryophyta</taxon>
        <taxon>Marchantiophyta</taxon>
        <taxon>Marchantiopsida</taxon>
        <taxon>Marchantiidae</taxon>
        <taxon>Marchantiales</taxon>
        <taxon>Ricciaceae</taxon>
        <taxon>Riccia</taxon>
    </lineage>
</organism>
<dbReference type="Proteomes" id="UP001633002">
    <property type="component" value="Unassembled WGS sequence"/>
</dbReference>
<sequence length="184" mass="20401">MESNTLRIIPDTSEEAITAAMDRLILSRVQLKPSPFTRQVQLNTTKQKAKVVELLETAVVTIFFGAPPPHIEQFKAAVETSNTANETMQSHTANEPMKMQQAANFTDLLKAQQDQHLAQQVRNAALTGFIDDDCLQTPREASLMETDTPAKRKESSPPPPTSGKRTKPATQHQPVDDHPIIHVE</sequence>
<evidence type="ECO:0000256" key="1">
    <source>
        <dbReference type="SAM" id="MobiDB-lite"/>
    </source>
</evidence>
<reference evidence="2 3" key="1">
    <citation type="submission" date="2024-09" db="EMBL/GenBank/DDBJ databases">
        <title>Chromosome-scale assembly of Riccia sorocarpa.</title>
        <authorList>
            <person name="Paukszto L."/>
        </authorList>
    </citation>
    <scope>NUCLEOTIDE SEQUENCE [LARGE SCALE GENOMIC DNA]</scope>
    <source>
        <strain evidence="2">LP-2024</strain>
        <tissue evidence="2">Aerial parts of the thallus</tissue>
    </source>
</reference>
<feature type="compositionally biased region" description="Basic and acidic residues" evidence="1">
    <location>
        <begin position="174"/>
        <end position="184"/>
    </location>
</feature>
<accession>A0ABD3GC89</accession>
<evidence type="ECO:0000313" key="3">
    <source>
        <dbReference type="Proteomes" id="UP001633002"/>
    </source>
</evidence>
<keyword evidence="3" id="KW-1185">Reference proteome</keyword>